<sequence>MAAQPSPSPAARPRVPAHAWTWLQRSRPVLTEVASQLYGSTEGHVLDRLKADYAEDPFVQDLVARVVCDVAFNGRVPERRPAGARWDRGLTWWAAHLAGVSTKEFDARSEGSSPPQARLFGPQPPPDATANDPGPVPRRRPLVSVERRAMIQALRDILASGDGHTVPADAVRALLQSLEAEQQ</sequence>
<keyword evidence="3" id="KW-1185">Reference proteome</keyword>
<name>A0A346Y144_9ACTN</name>
<dbReference type="Proteomes" id="UP000264006">
    <property type="component" value="Chromosome"/>
</dbReference>
<dbReference type="RefSeq" id="WP_114592567.1">
    <property type="nucleotide sequence ID" value="NZ_CP031165.1"/>
</dbReference>
<feature type="region of interest" description="Disordered" evidence="1">
    <location>
        <begin position="104"/>
        <end position="142"/>
    </location>
</feature>
<evidence type="ECO:0000256" key="1">
    <source>
        <dbReference type="SAM" id="MobiDB-lite"/>
    </source>
</evidence>
<dbReference type="KEGG" id="euz:DVS28_a3518"/>
<evidence type="ECO:0000313" key="3">
    <source>
        <dbReference type="Proteomes" id="UP000264006"/>
    </source>
</evidence>
<accession>A0A346Y144</accession>
<dbReference type="OrthoDB" id="5242855at2"/>
<protein>
    <submittedName>
        <fullName evidence="2">Uncharacterized protein</fullName>
    </submittedName>
</protein>
<dbReference type="EMBL" id="CP031165">
    <property type="protein sequence ID" value="AXV08191.1"/>
    <property type="molecule type" value="Genomic_DNA"/>
</dbReference>
<dbReference type="AlphaFoldDB" id="A0A346Y144"/>
<organism evidence="2 3">
    <name type="scientific">Euzebya pacifica</name>
    <dbReference type="NCBI Taxonomy" id="1608957"/>
    <lineage>
        <taxon>Bacteria</taxon>
        <taxon>Bacillati</taxon>
        <taxon>Actinomycetota</taxon>
        <taxon>Nitriliruptoria</taxon>
        <taxon>Euzebyales</taxon>
    </lineage>
</organism>
<evidence type="ECO:0000313" key="2">
    <source>
        <dbReference type="EMBL" id="AXV08191.1"/>
    </source>
</evidence>
<reference evidence="2 3" key="1">
    <citation type="submission" date="2018-09" db="EMBL/GenBank/DDBJ databases">
        <title>Complete genome sequence of Euzebya sp. DY32-46 isolated from seawater of Pacific Ocean.</title>
        <authorList>
            <person name="Xu L."/>
            <person name="Wu Y.-H."/>
            <person name="Xu X.-W."/>
        </authorList>
    </citation>
    <scope>NUCLEOTIDE SEQUENCE [LARGE SCALE GENOMIC DNA]</scope>
    <source>
        <strain evidence="2 3">DY32-46</strain>
    </source>
</reference>
<proteinExistence type="predicted"/>
<gene>
    <name evidence="2" type="ORF">DVS28_a3518</name>
</gene>